<dbReference type="Proteomes" id="UP000317422">
    <property type="component" value="Unassembled WGS sequence"/>
</dbReference>
<name>A0A543N7L0_9ACTN</name>
<feature type="transmembrane region" description="Helical" evidence="7">
    <location>
        <begin position="443"/>
        <end position="470"/>
    </location>
</feature>
<dbReference type="GO" id="GO:0022857">
    <property type="term" value="F:transmembrane transporter activity"/>
    <property type="evidence" value="ECO:0007669"/>
    <property type="project" value="TreeGrafter"/>
</dbReference>
<reference evidence="10 11" key="1">
    <citation type="submission" date="2019-06" db="EMBL/GenBank/DDBJ databases">
        <title>Sequencing the genomes of 1000 actinobacteria strains.</title>
        <authorList>
            <person name="Klenk H.-P."/>
        </authorList>
    </citation>
    <scope>NUCLEOTIDE SEQUENCE [LARGE SCALE GENOMIC DNA]</scope>
    <source>
        <strain evidence="10 11">DSM 45015</strain>
    </source>
</reference>
<keyword evidence="3 7" id="KW-0812">Transmembrane</keyword>
<evidence type="ECO:0000256" key="6">
    <source>
        <dbReference type="ARBA" id="ARBA00038076"/>
    </source>
</evidence>
<sequence>MLRVAAKTLRARKAPFVGAFVALLCGTALVAASGILVESGLRSSVEPQRYAAASAVVGGDQTMRPEGGDVMTTTRLPEPVLLPEGMVGDLAEEPAVELAVGDHTTEVAVQGPDGGAKPVEATGHGWDTAPLGPYTLRDGDAPASDSEVVLDADLAGKLDASPGDTLTLTSTATPAEYEVSGIASHEDRSSPRRNAVFLTPAQAGRLSGAPDRVTAIGVVAAEGTGPDELTAALESAAGDRDVTVHTGRDMSRLEFSDVGQSRGLLLLVASSFGGLAVLIALFIVSATLSLSVHQRRREFAVLRAIGATPGQILRIVGAEALLVAAAAAVVGCVPGVLVAQGLRAFFARIGAIPADLHLSVGPLPLLAAVAVTVLTALVGGVTAAVRPARADPVGALRQSAAESGEPAAWRRTAGLVCLALGGSASLTPLALRTELGAAGTGSAVLLLVVAVALLGPVLLRPLVGAVTAPLRRIRVSGFLAAEHTESDYRRLGSVLTPLVLAIGLTLSMSYTQSVLTSATDTQVREGLTADAVLTDAASGGIGAKAVADIAETPGVGAVSPVRETELFVTRSLFGDPEVVTYTASGVAPQALDDTLDLGGVDGDLSRMGKATMAMENSNANLLGAEVGDELDVRLGDGTPATLRLVATYERGLGFGDVVVPNGVLEGHAAPPSRLLLSSADGAGTQQLHSAAEEAAQRHPTLEVTDRSGFVDRARAQSRLAAWINLAGLAVILGYIAVAVVNTLVMATAGRFREFALLRLIGTTRHQLTRSLWWEVLVLVLLAVILGTAAALVPLSVLSVAFLGTPVPAGPPGVYAGVVGGTALLTALAVMVPVRLSLRSRPIDALSIRE</sequence>
<feature type="domain" description="ABC3 transporter permease C-terminal" evidence="8">
    <location>
        <begin position="728"/>
        <end position="838"/>
    </location>
</feature>
<keyword evidence="5 7" id="KW-0472">Membrane</keyword>
<dbReference type="InterPro" id="IPR050250">
    <property type="entry name" value="Macrolide_Exporter_MacB"/>
</dbReference>
<comment type="caution">
    <text evidence="10">The sequence shown here is derived from an EMBL/GenBank/DDBJ whole genome shotgun (WGS) entry which is preliminary data.</text>
</comment>
<gene>
    <name evidence="10" type="ORF">FHX37_4542</name>
</gene>
<feature type="transmembrane region" description="Helical" evidence="7">
    <location>
        <begin position="264"/>
        <end position="291"/>
    </location>
</feature>
<dbReference type="InterPro" id="IPR003838">
    <property type="entry name" value="ABC3_permease_C"/>
</dbReference>
<comment type="subcellular location">
    <subcellularLocation>
        <location evidence="1">Cell membrane</location>
        <topology evidence="1">Multi-pass membrane protein</topology>
    </subcellularLocation>
</comment>
<dbReference type="PANTHER" id="PTHR30572:SF4">
    <property type="entry name" value="ABC TRANSPORTER PERMEASE YTRF"/>
    <property type="match status" value="1"/>
</dbReference>
<evidence type="ECO:0000256" key="7">
    <source>
        <dbReference type="SAM" id="Phobius"/>
    </source>
</evidence>
<dbReference type="InterPro" id="IPR025857">
    <property type="entry name" value="MacB_PCD"/>
</dbReference>
<feature type="transmembrane region" description="Helical" evidence="7">
    <location>
        <begin position="812"/>
        <end position="833"/>
    </location>
</feature>
<feature type="transmembrane region" description="Helical" evidence="7">
    <location>
        <begin position="312"/>
        <end position="337"/>
    </location>
</feature>
<organism evidence="10 11">
    <name type="scientific">Haloactinospora alba</name>
    <dbReference type="NCBI Taxonomy" id="405555"/>
    <lineage>
        <taxon>Bacteria</taxon>
        <taxon>Bacillati</taxon>
        <taxon>Actinomycetota</taxon>
        <taxon>Actinomycetes</taxon>
        <taxon>Streptosporangiales</taxon>
        <taxon>Nocardiopsidaceae</taxon>
        <taxon>Haloactinospora</taxon>
    </lineage>
</organism>
<feature type="transmembrane region" description="Helical" evidence="7">
    <location>
        <begin position="770"/>
        <end position="792"/>
    </location>
</feature>
<dbReference type="EMBL" id="VFQC01000003">
    <property type="protein sequence ID" value="TQN27812.1"/>
    <property type="molecule type" value="Genomic_DNA"/>
</dbReference>
<evidence type="ECO:0000259" key="9">
    <source>
        <dbReference type="Pfam" id="PF12704"/>
    </source>
</evidence>
<evidence type="ECO:0000256" key="4">
    <source>
        <dbReference type="ARBA" id="ARBA00022989"/>
    </source>
</evidence>
<feature type="domain" description="ABC3 transporter permease C-terminal" evidence="8">
    <location>
        <begin position="271"/>
        <end position="391"/>
    </location>
</feature>
<dbReference type="GO" id="GO:0005886">
    <property type="term" value="C:plasma membrane"/>
    <property type="evidence" value="ECO:0007669"/>
    <property type="project" value="UniProtKB-SubCell"/>
</dbReference>
<evidence type="ECO:0000256" key="3">
    <source>
        <dbReference type="ARBA" id="ARBA00022692"/>
    </source>
</evidence>
<evidence type="ECO:0000256" key="2">
    <source>
        <dbReference type="ARBA" id="ARBA00022475"/>
    </source>
</evidence>
<feature type="transmembrane region" description="Helical" evidence="7">
    <location>
        <begin position="722"/>
        <end position="749"/>
    </location>
</feature>
<keyword evidence="2" id="KW-1003">Cell membrane</keyword>
<evidence type="ECO:0000259" key="8">
    <source>
        <dbReference type="Pfam" id="PF02687"/>
    </source>
</evidence>
<dbReference type="AlphaFoldDB" id="A0A543N7L0"/>
<accession>A0A543N7L0</accession>
<proteinExistence type="inferred from homology"/>
<dbReference type="OrthoDB" id="3223244at2"/>
<feature type="transmembrane region" description="Helical" evidence="7">
    <location>
        <begin position="365"/>
        <end position="385"/>
    </location>
</feature>
<keyword evidence="11" id="KW-1185">Reference proteome</keyword>
<protein>
    <submittedName>
        <fullName evidence="10">Putative ABC transport system permease protein</fullName>
    </submittedName>
</protein>
<evidence type="ECO:0000313" key="11">
    <source>
        <dbReference type="Proteomes" id="UP000317422"/>
    </source>
</evidence>
<comment type="similarity">
    <text evidence="6">Belongs to the ABC-4 integral membrane protein family.</text>
</comment>
<dbReference type="RefSeq" id="WP_141926222.1">
    <property type="nucleotide sequence ID" value="NZ_VFQC01000003.1"/>
</dbReference>
<evidence type="ECO:0000256" key="5">
    <source>
        <dbReference type="ARBA" id="ARBA00023136"/>
    </source>
</evidence>
<feature type="domain" description="MacB-like periplasmic core" evidence="9">
    <location>
        <begin position="22"/>
        <end position="235"/>
    </location>
</feature>
<evidence type="ECO:0000313" key="10">
    <source>
        <dbReference type="EMBL" id="TQN27812.1"/>
    </source>
</evidence>
<evidence type="ECO:0000256" key="1">
    <source>
        <dbReference type="ARBA" id="ARBA00004651"/>
    </source>
</evidence>
<dbReference type="PANTHER" id="PTHR30572">
    <property type="entry name" value="MEMBRANE COMPONENT OF TRANSPORTER-RELATED"/>
    <property type="match status" value="1"/>
</dbReference>
<dbReference type="Pfam" id="PF12704">
    <property type="entry name" value="MacB_PCD"/>
    <property type="match status" value="1"/>
</dbReference>
<keyword evidence="4 7" id="KW-1133">Transmembrane helix</keyword>
<dbReference type="Pfam" id="PF02687">
    <property type="entry name" value="FtsX"/>
    <property type="match status" value="2"/>
</dbReference>